<gene>
    <name evidence="2" type="ORF">D1B31_03220</name>
</gene>
<organism evidence="2 3">
    <name type="scientific">Neobacillus notoginsengisoli</name>
    <dbReference type="NCBI Taxonomy" id="1578198"/>
    <lineage>
        <taxon>Bacteria</taxon>
        <taxon>Bacillati</taxon>
        <taxon>Bacillota</taxon>
        <taxon>Bacilli</taxon>
        <taxon>Bacillales</taxon>
        <taxon>Bacillaceae</taxon>
        <taxon>Neobacillus</taxon>
    </lineage>
</organism>
<dbReference type="Proteomes" id="UP000284416">
    <property type="component" value="Unassembled WGS sequence"/>
</dbReference>
<evidence type="ECO:0000256" key="1">
    <source>
        <dbReference type="SAM" id="Phobius"/>
    </source>
</evidence>
<proteinExistence type="predicted"/>
<dbReference type="EMBL" id="QWEG01000002">
    <property type="protein sequence ID" value="RHW42618.1"/>
    <property type="molecule type" value="Genomic_DNA"/>
</dbReference>
<dbReference type="OrthoDB" id="2390218at2"/>
<dbReference type="RefSeq" id="WP_118919314.1">
    <property type="nucleotide sequence ID" value="NZ_QWEG01000002.1"/>
</dbReference>
<accession>A0A417YXX0</accession>
<protein>
    <submittedName>
        <fullName evidence="2">Uncharacterized protein</fullName>
    </submittedName>
</protein>
<reference evidence="2 3" key="1">
    <citation type="journal article" date="2017" name="Int. J. Syst. Evol. Microbiol.">
        <title>Bacillus notoginsengisoli sp. nov., a novel bacterium isolated from the rhizosphere of Panax notoginseng.</title>
        <authorList>
            <person name="Zhang M.Y."/>
            <person name="Cheng J."/>
            <person name="Cai Y."/>
            <person name="Zhang T.Y."/>
            <person name="Wu Y.Y."/>
            <person name="Manikprabhu D."/>
            <person name="Li W.J."/>
            <person name="Zhang Y.X."/>
        </authorList>
    </citation>
    <scope>NUCLEOTIDE SEQUENCE [LARGE SCALE GENOMIC DNA]</scope>
    <source>
        <strain evidence="2 3">JCM 30743</strain>
    </source>
</reference>
<name>A0A417YXX0_9BACI</name>
<keyword evidence="1" id="KW-1133">Transmembrane helix</keyword>
<evidence type="ECO:0000313" key="3">
    <source>
        <dbReference type="Proteomes" id="UP000284416"/>
    </source>
</evidence>
<dbReference type="AlphaFoldDB" id="A0A417YXX0"/>
<keyword evidence="1" id="KW-0812">Transmembrane</keyword>
<comment type="caution">
    <text evidence="2">The sequence shown here is derived from an EMBL/GenBank/DDBJ whole genome shotgun (WGS) entry which is preliminary data.</text>
</comment>
<evidence type="ECO:0000313" key="2">
    <source>
        <dbReference type="EMBL" id="RHW42618.1"/>
    </source>
</evidence>
<keyword evidence="1" id="KW-0472">Membrane</keyword>
<sequence length="68" mass="7863">MDSLIMALNLYFPDDKSEYIPAAMWVLVFMVGAAVMMWLIMRNSKKEAMKAKELEDRLMKKDESEGNS</sequence>
<feature type="transmembrane region" description="Helical" evidence="1">
    <location>
        <begin position="20"/>
        <end position="40"/>
    </location>
</feature>
<keyword evidence="3" id="KW-1185">Reference proteome</keyword>